<dbReference type="PANTHER" id="PTHR30157:SF0">
    <property type="entry name" value="NADPH-DEPENDENT FERRIC-CHELATE REDUCTASE"/>
    <property type="match status" value="1"/>
</dbReference>
<dbReference type="Pfam" id="PF08021">
    <property type="entry name" value="FAD_binding_9"/>
    <property type="match status" value="1"/>
</dbReference>
<dbReference type="InterPro" id="IPR039374">
    <property type="entry name" value="SIP_fam"/>
</dbReference>
<dbReference type="InterPro" id="IPR013113">
    <property type="entry name" value="SIP_FAD-bd"/>
</dbReference>
<proteinExistence type="predicted"/>
<dbReference type="InterPro" id="IPR017927">
    <property type="entry name" value="FAD-bd_FR_type"/>
</dbReference>
<protein>
    <submittedName>
        <fullName evidence="2">Siderophore-interacting protein</fullName>
    </submittedName>
</protein>
<dbReference type="InterPro" id="IPR039261">
    <property type="entry name" value="FNR_nucleotide-bd"/>
</dbReference>
<dbReference type="PROSITE" id="PS51384">
    <property type="entry name" value="FAD_FR"/>
    <property type="match status" value="1"/>
</dbReference>
<dbReference type="Proteomes" id="UP001321421">
    <property type="component" value="Chromosome"/>
</dbReference>
<sequence length="302" mass="33097">MTAQPAQRPFGFFDVEVAESVRVTPHLVRMTFSGQDLREFAPNGYDQRIKLILPTDGGGLDGMPRGEKWFLDWRQMPQETRPAIRTYTVRAIRNEAAEIDVELVDHGDLGPASRFARSGAPGDRILIHGPLAGHPDNEGGLEFRYDLADQCDQLIVGDDTAAPAICSIVERLPENACGLVCLEVEHAESIQSIQAPPGVRVEWVVRQGARGEAQQQVVREWLDGHPSVGSDVGDSTVIVDGDEGAYWEVTTERGAGVPPLSAWIAGESSVVKSLRRVLVGDYDVPRSAVAFMGYWREGHQEC</sequence>
<dbReference type="EMBL" id="AP027735">
    <property type="protein sequence ID" value="BDZ58183.1"/>
    <property type="molecule type" value="Genomic_DNA"/>
</dbReference>
<dbReference type="Gene3D" id="2.40.30.10">
    <property type="entry name" value="Translation factors"/>
    <property type="match status" value="1"/>
</dbReference>
<dbReference type="SUPFAM" id="SSF63380">
    <property type="entry name" value="Riboflavin synthase domain-like"/>
    <property type="match status" value="1"/>
</dbReference>
<reference evidence="3" key="1">
    <citation type="journal article" date="2019" name="Int. J. Syst. Evol. Microbiol.">
        <title>The Global Catalogue of Microorganisms (GCM) 10K type strain sequencing project: providing services to taxonomists for standard genome sequencing and annotation.</title>
        <authorList>
            <consortium name="The Broad Institute Genomics Platform"/>
            <consortium name="The Broad Institute Genome Sequencing Center for Infectious Disease"/>
            <person name="Wu L."/>
            <person name="Ma J."/>
        </authorList>
    </citation>
    <scope>NUCLEOTIDE SEQUENCE [LARGE SCALE GENOMIC DNA]</scope>
    <source>
        <strain evidence="3">NBRC 110608</strain>
    </source>
</reference>
<dbReference type="Gene3D" id="3.40.50.80">
    <property type="entry name" value="Nucleotide-binding domain of ferredoxin-NADP reductase (FNR) module"/>
    <property type="match status" value="1"/>
</dbReference>
<gene>
    <name evidence="2" type="ORF">GCM10025872_18400</name>
</gene>
<evidence type="ECO:0000313" key="2">
    <source>
        <dbReference type="EMBL" id="BDZ58183.1"/>
    </source>
</evidence>
<feature type="domain" description="FAD-binding FR-type" evidence="1">
    <location>
        <begin position="10"/>
        <end position="137"/>
    </location>
</feature>
<dbReference type="InterPro" id="IPR017938">
    <property type="entry name" value="Riboflavin_synthase-like_b-brl"/>
</dbReference>
<dbReference type="Pfam" id="PF04954">
    <property type="entry name" value="SIP"/>
    <property type="match status" value="1"/>
</dbReference>
<dbReference type="CDD" id="cd06193">
    <property type="entry name" value="siderophore_interacting"/>
    <property type="match status" value="1"/>
</dbReference>
<dbReference type="RefSeq" id="WP_289232909.1">
    <property type="nucleotide sequence ID" value="NZ_AP027735.1"/>
</dbReference>
<evidence type="ECO:0000313" key="3">
    <source>
        <dbReference type="Proteomes" id="UP001321421"/>
    </source>
</evidence>
<organism evidence="2 3">
    <name type="scientific">Barrientosiimonas endolithica</name>
    <dbReference type="NCBI Taxonomy" id="1535208"/>
    <lineage>
        <taxon>Bacteria</taxon>
        <taxon>Bacillati</taxon>
        <taxon>Actinomycetota</taxon>
        <taxon>Actinomycetes</taxon>
        <taxon>Micrococcales</taxon>
        <taxon>Dermacoccaceae</taxon>
        <taxon>Barrientosiimonas</taxon>
    </lineage>
</organism>
<evidence type="ECO:0000259" key="1">
    <source>
        <dbReference type="PROSITE" id="PS51384"/>
    </source>
</evidence>
<name>A0ABM8HBA5_9MICO</name>
<keyword evidence="3" id="KW-1185">Reference proteome</keyword>
<dbReference type="PANTHER" id="PTHR30157">
    <property type="entry name" value="FERRIC REDUCTASE, NADPH-DEPENDENT"/>
    <property type="match status" value="1"/>
</dbReference>
<dbReference type="InterPro" id="IPR007037">
    <property type="entry name" value="SIP_rossman_dom"/>
</dbReference>
<accession>A0ABM8HBA5</accession>